<evidence type="ECO:0000313" key="3">
    <source>
        <dbReference type="EMBL" id="MDH1507504.1"/>
    </source>
</evidence>
<accession>A0A3S5WWN2</accession>
<protein>
    <submittedName>
        <fullName evidence="3">Cupin domain-containing protein</fullName>
    </submittedName>
</protein>
<dbReference type="InterPro" id="IPR011051">
    <property type="entry name" value="RmlC_Cupin_sf"/>
</dbReference>
<reference evidence="3" key="3">
    <citation type="submission" date="2022-09" db="EMBL/GenBank/DDBJ databases">
        <title>Intensive care unit water sources are persistently colonized with multi-drug resistant bacteria and are the site of extensive horizontal gene transfer of antibiotic resistance genes.</title>
        <authorList>
            <person name="Diorio-Toth L."/>
        </authorList>
    </citation>
    <scope>NUCLEOTIDE SEQUENCE</scope>
    <source>
        <strain evidence="3">GD03710</strain>
    </source>
</reference>
<proteinExistence type="predicted"/>
<reference evidence="2" key="1">
    <citation type="journal article" date="2019" name="J Environ">
        <title>Genetic characterization and potential molecular dissemination mechanism of tet (31) gene in Aeromonas caviae from an oxytetracycline wastewater treatment system.</title>
        <authorList>
            <person name="Shi Y."/>
            <person name="Tian Z."/>
            <person name="Leclercq S.O."/>
            <person name="Zhang H."/>
            <person name="Yang M."/>
            <person name="Zhang Y."/>
        </authorList>
    </citation>
    <scope>NUCLEOTIDE SEQUENCE</scope>
    <source>
        <strain evidence="2">T25-39</strain>
    </source>
</reference>
<evidence type="ECO:0000313" key="4">
    <source>
        <dbReference type="EMBL" id="QQA62823.1"/>
    </source>
</evidence>
<feature type="domain" description="Cupin type-2" evidence="1">
    <location>
        <begin position="45"/>
        <end position="109"/>
    </location>
</feature>
<dbReference type="Proteomes" id="UP001218423">
    <property type="component" value="Chromosome"/>
</dbReference>
<dbReference type="Proteomes" id="UP001161704">
    <property type="component" value="Unassembled WGS sequence"/>
</dbReference>
<dbReference type="EMBL" id="CP025706">
    <property type="protein sequence ID" value="AXB05313.1"/>
    <property type="molecule type" value="Genomic_DNA"/>
</dbReference>
<evidence type="ECO:0000259" key="1">
    <source>
        <dbReference type="Pfam" id="PF07883"/>
    </source>
</evidence>
<dbReference type="EMBL" id="CP120942">
    <property type="protein sequence ID" value="WFF98288.1"/>
    <property type="molecule type" value="Genomic_DNA"/>
</dbReference>
<organism evidence="3 6">
    <name type="scientific">Aeromonas caviae</name>
    <name type="common">Aeromonas punctata</name>
    <dbReference type="NCBI Taxonomy" id="648"/>
    <lineage>
        <taxon>Bacteria</taxon>
        <taxon>Pseudomonadati</taxon>
        <taxon>Pseudomonadota</taxon>
        <taxon>Gammaproteobacteria</taxon>
        <taxon>Aeromonadales</taxon>
        <taxon>Aeromonadaceae</taxon>
        <taxon>Aeromonas</taxon>
    </lineage>
</organism>
<gene>
    <name evidence="2" type="ORF">C1C91_10205</name>
    <name evidence="4" type="ORF">JC965_10470</name>
    <name evidence="3" type="ORF">N5I20_20895</name>
    <name evidence="5" type="ORF">P5S46_01345</name>
</gene>
<evidence type="ECO:0000313" key="5">
    <source>
        <dbReference type="EMBL" id="WFF98288.1"/>
    </source>
</evidence>
<dbReference type="AlphaFoldDB" id="A0A3S5WWN2"/>
<reference evidence="4" key="2">
    <citation type="submission" date="2020-12" db="EMBL/GenBank/DDBJ databases">
        <title>GES Beta-lactamases isolated from hospital effluents in Brazil.</title>
        <authorList>
            <person name="Conte D."/>
            <person name="Mesa D."/>
            <person name="Palmeiro J.K."/>
            <person name="Dalla-Costa L.M."/>
        </authorList>
    </citation>
    <scope>NUCLEOTIDE SEQUENCE [LARGE SCALE GENOMIC DNA]</scope>
    <source>
        <strain evidence="4">Aero21</strain>
    </source>
</reference>
<dbReference type="Pfam" id="PF07883">
    <property type="entry name" value="Cupin_2"/>
    <property type="match status" value="1"/>
</dbReference>
<reference evidence="5" key="4">
    <citation type="submission" date="2023-03" db="EMBL/GenBank/DDBJ databases">
        <title>Aeromonas caviae strain AC1520.</title>
        <authorList>
            <person name="Xie T."/>
            <person name="Zhang Q."/>
            <person name="Deng J."/>
            <person name="Li X."/>
        </authorList>
    </citation>
    <scope>NUCLEOTIDE SEQUENCE</scope>
    <source>
        <strain evidence="5">AC1520</strain>
    </source>
</reference>
<evidence type="ECO:0000313" key="6">
    <source>
        <dbReference type="Proteomes" id="UP001161704"/>
    </source>
</evidence>
<dbReference type="RefSeq" id="WP_041214071.1">
    <property type="nucleotide sequence ID" value="NZ_AP024940.1"/>
</dbReference>
<name>A0A3S5WWN2_AERCA</name>
<dbReference type="InterPro" id="IPR014710">
    <property type="entry name" value="RmlC-like_jellyroll"/>
</dbReference>
<dbReference type="EMBL" id="CP065937">
    <property type="protein sequence ID" value="QQA62823.1"/>
    <property type="molecule type" value="Genomic_DNA"/>
</dbReference>
<dbReference type="InterPro" id="IPR013096">
    <property type="entry name" value="Cupin_2"/>
</dbReference>
<dbReference type="CDD" id="cd06981">
    <property type="entry name" value="cupin_reut_a1446"/>
    <property type="match status" value="1"/>
</dbReference>
<sequence length="110" mass="12542">MHTGNLLGQIPSPLPSEVFADLVSTNNVRIERILSQGQQTPTGEWFDQDEHEWVLLVQGEAILVFITPDTGVQERVHLGPGDYINIPAHLQHRVEWTHPTETTIWLCVYY</sequence>
<dbReference type="EMBL" id="JAOCIZ010000127">
    <property type="protein sequence ID" value="MDH1507504.1"/>
    <property type="molecule type" value="Genomic_DNA"/>
</dbReference>
<dbReference type="Gene3D" id="2.60.120.10">
    <property type="entry name" value="Jelly Rolls"/>
    <property type="match status" value="1"/>
</dbReference>
<evidence type="ECO:0000313" key="2">
    <source>
        <dbReference type="EMBL" id="AXB05313.1"/>
    </source>
</evidence>
<dbReference type="Proteomes" id="UP000266778">
    <property type="component" value="Chromosome"/>
</dbReference>
<dbReference type="SUPFAM" id="SSF51182">
    <property type="entry name" value="RmlC-like cupins"/>
    <property type="match status" value="1"/>
</dbReference>